<sequence>MEKTTQAKTEITDVTLVDLLMVCQALPEDEIRQIEAFTGNPYDPEQLAVSTYSNDGIKWTCRIKETGEPIVVAGFFQVGVSTWRSFMLATDRAWAEFGREVTDHCKEVVDRVAGSEEFIRIETISLEGREKAQTWYPLIGLEYEGTLRSYGVNGENALMYVRVNQP</sequence>
<dbReference type="EMBL" id="LAZR01019190">
    <property type="protein sequence ID" value="KKL93426.1"/>
    <property type="molecule type" value="Genomic_DNA"/>
</dbReference>
<gene>
    <name evidence="1" type="ORF">LCGC14_1874820</name>
</gene>
<dbReference type="AlphaFoldDB" id="A0A0F9GS35"/>
<reference evidence="1" key="1">
    <citation type="journal article" date="2015" name="Nature">
        <title>Complex archaea that bridge the gap between prokaryotes and eukaryotes.</title>
        <authorList>
            <person name="Spang A."/>
            <person name="Saw J.H."/>
            <person name="Jorgensen S.L."/>
            <person name="Zaremba-Niedzwiedzka K."/>
            <person name="Martijn J."/>
            <person name="Lind A.E."/>
            <person name="van Eijk R."/>
            <person name="Schleper C."/>
            <person name="Guy L."/>
            <person name="Ettema T.J."/>
        </authorList>
    </citation>
    <scope>NUCLEOTIDE SEQUENCE</scope>
</reference>
<organism evidence="1">
    <name type="scientific">marine sediment metagenome</name>
    <dbReference type="NCBI Taxonomy" id="412755"/>
    <lineage>
        <taxon>unclassified sequences</taxon>
        <taxon>metagenomes</taxon>
        <taxon>ecological metagenomes</taxon>
    </lineage>
</organism>
<comment type="caution">
    <text evidence="1">The sequence shown here is derived from an EMBL/GenBank/DDBJ whole genome shotgun (WGS) entry which is preliminary data.</text>
</comment>
<evidence type="ECO:0008006" key="2">
    <source>
        <dbReference type="Google" id="ProtNLM"/>
    </source>
</evidence>
<name>A0A0F9GS35_9ZZZZ</name>
<feature type="non-terminal residue" evidence="1">
    <location>
        <position position="166"/>
    </location>
</feature>
<accession>A0A0F9GS35</accession>
<protein>
    <recommendedName>
        <fullName evidence="2">N-acetyltransferase domain-containing protein</fullName>
    </recommendedName>
</protein>
<proteinExistence type="predicted"/>
<evidence type="ECO:0000313" key="1">
    <source>
        <dbReference type="EMBL" id="KKL93426.1"/>
    </source>
</evidence>